<evidence type="ECO:0000313" key="1">
    <source>
        <dbReference type="EMBL" id="KAJ7654248.1"/>
    </source>
</evidence>
<dbReference type="AlphaFoldDB" id="A0AAD7G427"/>
<protein>
    <submittedName>
        <fullName evidence="1">Uncharacterized protein</fullName>
    </submittedName>
</protein>
<feature type="non-terminal residue" evidence="1">
    <location>
        <position position="156"/>
    </location>
</feature>
<evidence type="ECO:0000313" key="2">
    <source>
        <dbReference type="Proteomes" id="UP001221757"/>
    </source>
</evidence>
<accession>A0AAD7G427</accession>
<dbReference type="EMBL" id="JARKIE010000324">
    <property type="protein sequence ID" value="KAJ7654248.1"/>
    <property type="molecule type" value="Genomic_DNA"/>
</dbReference>
<sequence>STTAVKYPCVLYPFEAGPQPFSRLPFQCFITAATRHIPPDPRALNKAPQSRQQRCTRHPPRLALARRRPRALLRTDYEIRWDTRHAQGQVPQRAHLSLAVRQRRHCCAQAASGCDGLRLHLSLRISNVLQCKLRDVPFIHYSPFTKYLLPFSRVCD</sequence>
<name>A0AAD7G427_MYCRO</name>
<proteinExistence type="predicted"/>
<organism evidence="1 2">
    <name type="scientific">Mycena rosella</name>
    <name type="common">Pink bonnet</name>
    <name type="synonym">Agaricus rosellus</name>
    <dbReference type="NCBI Taxonomy" id="1033263"/>
    <lineage>
        <taxon>Eukaryota</taxon>
        <taxon>Fungi</taxon>
        <taxon>Dikarya</taxon>
        <taxon>Basidiomycota</taxon>
        <taxon>Agaricomycotina</taxon>
        <taxon>Agaricomycetes</taxon>
        <taxon>Agaricomycetidae</taxon>
        <taxon>Agaricales</taxon>
        <taxon>Marasmiineae</taxon>
        <taxon>Mycenaceae</taxon>
        <taxon>Mycena</taxon>
    </lineage>
</organism>
<reference evidence="1" key="1">
    <citation type="submission" date="2023-03" db="EMBL/GenBank/DDBJ databases">
        <title>Massive genome expansion in bonnet fungi (Mycena s.s.) driven by repeated elements and novel gene families across ecological guilds.</title>
        <authorList>
            <consortium name="Lawrence Berkeley National Laboratory"/>
            <person name="Harder C.B."/>
            <person name="Miyauchi S."/>
            <person name="Viragh M."/>
            <person name="Kuo A."/>
            <person name="Thoen E."/>
            <person name="Andreopoulos B."/>
            <person name="Lu D."/>
            <person name="Skrede I."/>
            <person name="Drula E."/>
            <person name="Henrissat B."/>
            <person name="Morin E."/>
            <person name="Kohler A."/>
            <person name="Barry K."/>
            <person name="LaButti K."/>
            <person name="Morin E."/>
            <person name="Salamov A."/>
            <person name="Lipzen A."/>
            <person name="Mereny Z."/>
            <person name="Hegedus B."/>
            <person name="Baldrian P."/>
            <person name="Stursova M."/>
            <person name="Weitz H."/>
            <person name="Taylor A."/>
            <person name="Grigoriev I.V."/>
            <person name="Nagy L.G."/>
            <person name="Martin F."/>
            <person name="Kauserud H."/>
        </authorList>
    </citation>
    <scope>NUCLEOTIDE SEQUENCE</scope>
    <source>
        <strain evidence="1">CBHHK067</strain>
    </source>
</reference>
<keyword evidence="2" id="KW-1185">Reference proteome</keyword>
<gene>
    <name evidence="1" type="ORF">B0H17DRAFT_1338304</name>
</gene>
<comment type="caution">
    <text evidence="1">The sequence shown here is derived from an EMBL/GenBank/DDBJ whole genome shotgun (WGS) entry which is preliminary data.</text>
</comment>
<dbReference type="Proteomes" id="UP001221757">
    <property type="component" value="Unassembled WGS sequence"/>
</dbReference>